<proteinExistence type="predicted"/>
<dbReference type="InterPro" id="IPR015422">
    <property type="entry name" value="PyrdxlP-dep_Trfase_small"/>
</dbReference>
<dbReference type="Pfam" id="PF00202">
    <property type="entry name" value="Aminotran_3"/>
    <property type="match status" value="1"/>
</dbReference>
<dbReference type="AlphaFoldDB" id="X1SUH5"/>
<comment type="caution">
    <text evidence="3">The sequence shown here is derived from an EMBL/GenBank/DDBJ whole genome shotgun (WGS) entry which is preliminary data.</text>
</comment>
<evidence type="ECO:0000256" key="1">
    <source>
        <dbReference type="ARBA" id="ARBA00001933"/>
    </source>
</evidence>
<organism evidence="3">
    <name type="scientific">marine sediment metagenome</name>
    <dbReference type="NCBI Taxonomy" id="412755"/>
    <lineage>
        <taxon>unclassified sequences</taxon>
        <taxon>metagenomes</taxon>
        <taxon>ecological metagenomes</taxon>
    </lineage>
</organism>
<dbReference type="GO" id="GO:0030170">
    <property type="term" value="F:pyridoxal phosphate binding"/>
    <property type="evidence" value="ECO:0007669"/>
    <property type="project" value="InterPro"/>
</dbReference>
<gene>
    <name evidence="3" type="ORF">S12H4_21371</name>
</gene>
<dbReference type="InterPro" id="IPR015424">
    <property type="entry name" value="PyrdxlP-dep_Trfase"/>
</dbReference>
<dbReference type="Gene3D" id="3.90.1150.10">
    <property type="entry name" value="Aspartate Aminotransferase, domain 1"/>
    <property type="match status" value="1"/>
</dbReference>
<accession>X1SUH5</accession>
<sequence length="226" mass="24606">CIIVEPIPGNMGIVSPLPGFLEGLRDITGNRGILLIFDEVITGFRLNYGGFQNIAGIEPDLTCLGKIIGGGLPVGAFGGRRDIMEKLAPTGPVYQAGTLSGNPLAMAAGVTTLKILKENADYEKLDRKTDHLCQEIKKLFEQKGISVCINRVGSMFTIFFTQGEVFDFNSANKSDTKLFASYFREMLANRINIAPSQFEASFLSFAHTDEDIEITLNACAKALENM</sequence>
<comment type="cofactor">
    <cofactor evidence="1">
        <name>pyridoxal 5'-phosphate</name>
        <dbReference type="ChEBI" id="CHEBI:597326"/>
    </cofactor>
</comment>
<dbReference type="PANTHER" id="PTHR43713">
    <property type="entry name" value="GLUTAMATE-1-SEMIALDEHYDE 2,1-AMINOMUTASE"/>
    <property type="match status" value="1"/>
</dbReference>
<dbReference type="EMBL" id="BARW01010983">
    <property type="protein sequence ID" value="GAI82806.1"/>
    <property type="molecule type" value="Genomic_DNA"/>
</dbReference>
<protein>
    <recommendedName>
        <fullName evidence="4">Glutamate-1-semialdehyde 2,1-aminomutase</fullName>
    </recommendedName>
</protein>
<name>X1SUH5_9ZZZZ</name>
<dbReference type="PANTHER" id="PTHR43713:SF3">
    <property type="entry name" value="GLUTAMATE-1-SEMIALDEHYDE 2,1-AMINOMUTASE 1, CHLOROPLASTIC-RELATED"/>
    <property type="match status" value="1"/>
</dbReference>
<dbReference type="InterPro" id="IPR015421">
    <property type="entry name" value="PyrdxlP-dep_Trfase_major"/>
</dbReference>
<evidence type="ECO:0008006" key="4">
    <source>
        <dbReference type="Google" id="ProtNLM"/>
    </source>
</evidence>
<dbReference type="GO" id="GO:0008483">
    <property type="term" value="F:transaminase activity"/>
    <property type="evidence" value="ECO:0007669"/>
    <property type="project" value="InterPro"/>
</dbReference>
<keyword evidence="2" id="KW-0663">Pyridoxal phosphate</keyword>
<dbReference type="SUPFAM" id="SSF53383">
    <property type="entry name" value="PLP-dependent transferases"/>
    <property type="match status" value="1"/>
</dbReference>
<reference evidence="3" key="1">
    <citation type="journal article" date="2014" name="Front. Microbiol.">
        <title>High frequency of phylogenetically diverse reductive dehalogenase-homologous genes in deep subseafloor sedimentary metagenomes.</title>
        <authorList>
            <person name="Kawai M."/>
            <person name="Futagami T."/>
            <person name="Toyoda A."/>
            <person name="Takaki Y."/>
            <person name="Nishi S."/>
            <person name="Hori S."/>
            <person name="Arai W."/>
            <person name="Tsubouchi T."/>
            <person name="Morono Y."/>
            <person name="Uchiyama I."/>
            <person name="Ito T."/>
            <person name="Fujiyama A."/>
            <person name="Inagaki F."/>
            <person name="Takami H."/>
        </authorList>
    </citation>
    <scope>NUCLEOTIDE SEQUENCE</scope>
    <source>
        <strain evidence="3">Expedition CK06-06</strain>
    </source>
</reference>
<dbReference type="Gene3D" id="3.40.640.10">
    <property type="entry name" value="Type I PLP-dependent aspartate aminotransferase-like (Major domain)"/>
    <property type="match status" value="1"/>
</dbReference>
<feature type="non-terminal residue" evidence="3">
    <location>
        <position position="1"/>
    </location>
</feature>
<evidence type="ECO:0000313" key="3">
    <source>
        <dbReference type="EMBL" id="GAI82806.1"/>
    </source>
</evidence>
<evidence type="ECO:0000256" key="2">
    <source>
        <dbReference type="ARBA" id="ARBA00022898"/>
    </source>
</evidence>
<dbReference type="InterPro" id="IPR005814">
    <property type="entry name" value="Aminotrans_3"/>
</dbReference>